<evidence type="ECO:0000313" key="3">
    <source>
        <dbReference type="Proteomes" id="UP000236291"/>
    </source>
</evidence>
<dbReference type="Proteomes" id="UP000236291">
    <property type="component" value="Unassembled WGS sequence"/>
</dbReference>
<dbReference type="EMBL" id="ASHM01040016">
    <property type="protein sequence ID" value="PNX81489.1"/>
    <property type="molecule type" value="Genomic_DNA"/>
</dbReference>
<protein>
    <submittedName>
        <fullName evidence="2">Uncharacterized protein</fullName>
    </submittedName>
</protein>
<evidence type="ECO:0000313" key="2">
    <source>
        <dbReference type="EMBL" id="PNX81489.1"/>
    </source>
</evidence>
<feature type="region of interest" description="Disordered" evidence="1">
    <location>
        <begin position="1"/>
        <end position="40"/>
    </location>
</feature>
<proteinExistence type="predicted"/>
<evidence type="ECO:0000256" key="1">
    <source>
        <dbReference type="SAM" id="MobiDB-lite"/>
    </source>
</evidence>
<feature type="compositionally biased region" description="Basic and acidic residues" evidence="1">
    <location>
        <begin position="15"/>
        <end position="27"/>
    </location>
</feature>
<reference evidence="2 3" key="2">
    <citation type="journal article" date="2017" name="Front. Plant Sci.">
        <title>Gene Classification and Mining of Molecular Markers Useful in Red Clover (Trifolium pratense) Breeding.</title>
        <authorList>
            <person name="Istvanek J."/>
            <person name="Dluhosova J."/>
            <person name="Dluhos P."/>
            <person name="Patkova L."/>
            <person name="Nedelnik J."/>
            <person name="Repkova J."/>
        </authorList>
    </citation>
    <scope>NUCLEOTIDE SEQUENCE [LARGE SCALE GENOMIC DNA]</scope>
    <source>
        <strain evidence="3">cv. Tatra</strain>
        <tissue evidence="2">Young leaves</tissue>
    </source>
</reference>
<reference evidence="2 3" key="1">
    <citation type="journal article" date="2014" name="Am. J. Bot.">
        <title>Genome assembly and annotation for red clover (Trifolium pratense; Fabaceae).</title>
        <authorList>
            <person name="Istvanek J."/>
            <person name="Jaros M."/>
            <person name="Krenek A."/>
            <person name="Repkova J."/>
        </authorList>
    </citation>
    <scope>NUCLEOTIDE SEQUENCE [LARGE SCALE GENOMIC DNA]</scope>
    <source>
        <strain evidence="3">cv. Tatra</strain>
        <tissue evidence="2">Young leaves</tissue>
    </source>
</reference>
<comment type="caution">
    <text evidence="2">The sequence shown here is derived from an EMBL/GenBank/DDBJ whole genome shotgun (WGS) entry which is preliminary data.</text>
</comment>
<feature type="non-terminal residue" evidence="2">
    <location>
        <position position="1"/>
    </location>
</feature>
<accession>A0A2K3LSJ9</accession>
<gene>
    <name evidence="2" type="ORF">L195_g037508</name>
</gene>
<sequence length="40" mass="4616">RLNQMKVDDDDDDDGGKKGAREDLEKAKKGRRHAYELTQI</sequence>
<organism evidence="2 3">
    <name type="scientific">Trifolium pratense</name>
    <name type="common">Red clover</name>
    <dbReference type="NCBI Taxonomy" id="57577"/>
    <lineage>
        <taxon>Eukaryota</taxon>
        <taxon>Viridiplantae</taxon>
        <taxon>Streptophyta</taxon>
        <taxon>Embryophyta</taxon>
        <taxon>Tracheophyta</taxon>
        <taxon>Spermatophyta</taxon>
        <taxon>Magnoliopsida</taxon>
        <taxon>eudicotyledons</taxon>
        <taxon>Gunneridae</taxon>
        <taxon>Pentapetalae</taxon>
        <taxon>rosids</taxon>
        <taxon>fabids</taxon>
        <taxon>Fabales</taxon>
        <taxon>Fabaceae</taxon>
        <taxon>Papilionoideae</taxon>
        <taxon>50 kb inversion clade</taxon>
        <taxon>NPAAA clade</taxon>
        <taxon>Hologalegina</taxon>
        <taxon>IRL clade</taxon>
        <taxon>Trifolieae</taxon>
        <taxon>Trifolium</taxon>
    </lineage>
</organism>
<name>A0A2K3LSJ9_TRIPR</name>
<dbReference type="AlphaFoldDB" id="A0A2K3LSJ9"/>